<dbReference type="GO" id="GO:0000981">
    <property type="term" value="F:DNA-binding transcription factor activity, RNA polymerase II-specific"/>
    <property type="evidence" value="ECO:0007669"/>
    <property type="project" value="TreeGrafter"/>
</dbReference>
<keyword evidence="2" id="KW-0805">Transcription regulation</keyword>
<keyword evidence="3" id="KW-0238">DNA-binding</keyword>
<dbReference type="GO" id="GO:0005634">
    <property type="term" value="C:nucleus"/>
    <property type="evidence" value="ECO:0007669"/>
    <property type="project" value="UniProtKB-SubCell"/>
</dbReference>
<feature type="domain" description="BHLH" evidence="7">
    <location>
        <begin position="131"/>
        <end position="182"/>
    </location>
</feature>
<dbReference type="EMBL" id="MCFE01001281">
    <property type="protein sequence ID" value="ORX63659.1"/>
    <property type="molecule type" value="Genomic_DNA"/>
</dbReference>
<accession>A0A1Y1VQV7</accession>
<feature type="compositionally biased region" description="Acidic residues" evidence="6">
    <location>
        <begin position="109"/>
        <end position="119"/>
    </location>
</feature>
<dbReference type="AlphaFoldDB" id="A0A1Y1VQV7"/>
<dbReference type="SUPFAM" id="SSF47459">
    <property type="entry name" value="HLH, helix-loop-helix DNA-binding domain"/>
    <property type="match status" value="1"/>
</dbReference>
<dbReference type="InParanoid" id="A0A1Y1VQV7"/>
<evidence type="ECO:0000256" key="5">
    <source>
        <dbReference type="ARBA" id="ARBA00023242"/>
    </source>
</evidence>
<dbReference type="GO" id="GO:0000978">
    <property type="term" value="F:RNA polymerase II cis-regulatory region sequence-specific DNA binding"/>
    <property type="evidence" value="ECO:0007669"/>
    <property type="project" value="TreeGrafter"/>
</dbReference>
<name>A0A1Y1VQV7_9FUNG</name>
<proteinExistence type="predicted"/>
<keyword evidence="4" id="KW-0804">Transcription</keyword>
<comment type="caution">
    <text evidence="8">The sequence shown here is derived from an EMBL/GenBank/DDBJ whole genome shotgun (WGS) entry which is preliminary data.</text>
</comment>
<dbReference type="STRING" id="1314790.A0A1Y1VQV7"/>
<dbReference type="InterPro" id="IPR052207">
    <property type="entry name" value="Max-like/E-box_TFs"/>
</dbReference>
<protein>
    <submittedName>
        <fullName evidence="8">HLH-domain-containing protein</fullName>
    </submittedName>
</protein>
<evidence type="ECO:0000256" key="2">
    <source>
        <dbReference type="ARBA" id="ARBA00023015"/>
    </source>
</evidence>
<evidence type="ECO:0000256" key="1">
    <source>
        <dbReference type="ARBA" id="ARBA00004123"/>
    </source>
</evidence>
<evidence type="ECO:0000313" key="8">
    <source>
        <dbReference type="EMBL" id="ORX63659.1"/>
    </source>
</evidence>
<evidence type="ECO:0000256" key="4">
    <source>
        <dbReference type="ARBA" id="ARBA00023163"/>
    </source>
</evidence>
<evidence type="ECO:0000256" key="3">
    <source>
        <dbReference type="ARBA" id="ARBA00023125"/>
    </source>
</evidence>
<dbReference type="PANTHER" id="PTHR15741">
    <property type="entry name" value="BASIC HELIX-LOOP-HELIX ZIP TRANSCRIPTION FACTOR"/>
    <property type="match status" value="1"/>
</dbReference>
<evidence type="ECO:0000313" key="9">
    <source>
        <dbReference type="Proteomes" id="UP000193498"/>
    </source>
</evidence>
<keyword evidence="9" id="KW-1185">Reference proteome</keyword>
<dbReference type="InterPro" id="IPR011598">
    <property type="entry name" value="bHLH_dom"/>
</dbReference>
<comment type="subcellular location">
    <subcellularLocation>
        <location evidence="1">Nucleus</location>
    </subcellularLocation>
</comment>
<dbReference type="InterPro" id="IPR036638">
    <property type="entry name" value="HLH_DNA-bd_sf"/>
</dbReference>
<dbReference type="Gene3D" id="4.10.280.10">
    <property type="entry name" value="Helix-loop-helix DNA-binding domain"/>
    <property type="match status" value="1"/>
</dbReference>
<keyword evidence="5" id="KW-0539">Nucleus</keyword>
<dbReference type="OrthoDB" id="5778525at2759"/>
<gene>
    <name evidence="8" type="ORF">K493DRAFT_294885</name>
</gene>
<dbReference type="GO" id="GO:0046983">
    <property type="term" value="F:protein dimerization activity"/>
    <property type="evidence" value="ECO:0007669"/>
    <property type="project" value="InterPro"/>
</dbReference>
<dbReference type="Proteomes" id="UP000193498">
    <property type="component" value="Unassembled WGS sequence"/>
</dbReference>
<organism evidence="8 9">
    <name type="scientific">Basidiobolus meristosporus CBS 931.73</name>
    <dbReference type="NCBI Taxonomy" id="1314790"/>
    <lineage>
        <taxon>Eukaryota</taxon>
        <taxon>Fungi</taxon>
        <taxon>Fungi incertae sedis</taxon>
        <taxon>Zoopagomycota</taxon>
        <taxon>Entomophthoromycotina</taxon>
        <taxon>Basidiobolomycetes</taxon>
        <taxon>Basidiobolales</taxon>
        <taxon>Basidiobolaceae</taxon>
        <taxon>Basidiobolus</taxon>
    </lineage>
</organism>
<dbReference type="Pfam" id="PF00010">
    <property type="entry name" value="HLH"/>
    <property type="match status" value="1"/>
</dbReference>
<dbReference type="SMART" id="SM00353">
    <property type="entry name" value="HLH"/>
    <property type="match status" value="1"/>
</dbReference>
<reference evidence="8 9" key="1">
    <citation type="submission" date="2016-07" db="EMBL/GenBank/DDBJ databases">
        <title>Pervasive Adenine N6-methylation of Active Genes in Fungi.</title>
        <authorList>
            <consortium name="DOE Joint Genome Institute"/>
            <person name="Mondo S.J."/>
            <person name="Dannebaum R.O."/>
            <person name="Kuo R.C."/>
            <person name="Labutti K."/>
            <person name="Haridas S."/>
            <person name="Kuo A."/>
            <person name="Salamov A."/>
            <person name="Ahrendt S.R."/>
            <person name="Lipzen A."/>
            <person name="Sullivan W."/>
            <person name="Andreopoulos W.B."/>
            <person name="Clum A."/>
            <person name="Lindquist E."/>
            <person name="Daum C."/>
            <person name="Ramamoorthy G.K."/>
            <person name="Gryganskyi A."/>
            <person name="Culley D."/>
            <person name="Magnuson J.K."/>
            <person name="James T.Y."/>
            <person name="O'Malley M.A."/>
            <person name="Stajich J.E."/>
            <person name="Spatafora J.W."/>
            <person name="Visel A."/>
            <person name="Grigoriev I.V."/>
        </authorList>
    </citation>
    <scope>NUCLEOTIDE SEQUENCE [LARGE SCALE GENOMIC DNA]</scope>
    <source>
        <strain evidence="8 9">CBS 931.73</strain>
    </source>
</reference>
<sequence length="224" mass="25469">MSQQAMMLLQQFESQSFPLNTSPTNTPLKSELLSPPMLFDDTANFYDPSMSPEGFLASDLSYFTPVSTGIIGPSPSEQLLMQFEEYNQESYEQASITHQRKRSKQSPSEESETNSEVGEDGVGTCVSSAEIKRQIHIQSEQKRRAQIKDGFEELKRHLPNCSNKKISKAAILNKTVQHLEQMKGVQITLMAQLEQIRAENQRLRRFYDMVTQKQPLDKVYSIGL</sequence>
<feature type="region of interest" description="Disordered" evidence="6">
    <location>
        <begin position="91"/>
        <end position="123"/>
    </location>
</feature>
<dbReference type="PROSITE" id="PS50888">
    <property type="entry name" value="BHLH"/>
    <property type="match status" value="1"/>
</dbReference>
<evidence type="ECO:0000256" key="6">
    <source>
        <dbReference type="SAM" id="MobiDB-lite"/>
    </source>
</evidence>
<evidence type="ECO:0000259" key="7">
    <source>
        <dbReference type="PROSITE" id="PS50888"/>
    </source>
</evidence>
<dbReference type="PANTHER" id="PTHR15741:SF27">
    <property type="entry name" value="TRANSCRIPTION FACTOR AP-4"/>
    <property type="match status" value="1"/>
</dbReference>